<dbReference type="PANTHER" id="PTHR21261:SF15">
    <property type="entry name" value="BEATEN PATH IIIA, ISOFORM D-RELATED"/>
    <property type="match status" value="1"/>
</dbReference>
<sequence>MIVQLKKSANGSVVLRKVTPSAAGTYRCEVSADAPSFQTAAADRVMIVEGLKPSKSSSGRKGHWILAELTFVILASYVAI</sequence>
<dbReference type="Proteomes" id="UP001235939">
    <property type="component" value="Chromosome X"/>
</dbReference>
<dbReference type="EMBL" id="CP092886">
    <property type="protein sequence ID" value="UYV84880.1"/>
    <property type="molecule type" value="Genomic_DNA"/>
</dbReference>
<dbReference type="CDD" id="cd00096">
    <property type="entry name" value="Ig"/>
    <property type="match status" value="1"/>
</dbReference>
<organism evidence="1 2">
    <name type="scientific">Cordylochernes scorpioides</name>
    <dbReference type="NCBI Taxonomy" id="51811"/>
    <lineage>
        <taxon>Eukaryota</taxon>
        <taxon>Metazoa</taxon>
        <taxon>Ecdysozoa</taxon>
        <taxon>Arthropoda</taxon>
        <taxon>Chelicerata</taxon>
        <taxon>Arachnida</taxon>
        <taxon>Pseudoscorpiones</taxon>
        <taxon>Cheliferoidea</taxon>
        <taxon>Chernetidae</taxon>
        <taxon>Cordylochernes</taxon>
    </lineage>
</organism>
<gene>
    <name evidence="1" type="ORF">LAZ67_X003856</name>
</gene>
<reference evidence="1 2" key="1">
    <citation type="submission" date="2022-03" db="EMBL/GenBank/DDBJ databases">
        <title>A chromosomal length assembly of Cordylochernes scorpioides.</title>
        <authorList>
            <person name="Zeh D."/>
            <person name="Zeh J."/>
        </authorList>
    </citation>
    <scope>NUCLEOTIDE SEQUENCE [LARGE SCALE GENOMIC DNA]</scope>
    <source>
        <strain evidence="1">IN4F17</strain>
        <tissue evidence="1">Whole Body</tissue>
    </source>
</reference>
<dbReference type="InterPro" id="IPR013783">
    <property type="entry name" value="Ig-like_fold"/>
</dbReference>
<protein>
    <submittedName>
        <fullName evidence="1">Uncharacterized protein</fullName>
    </submittedName>
</protein>
<name>A0ABY6LUF1_9ARAC</name>
<dbReference type="Gene3D" id="2.60.40.10">
    <property type="entry name" value="Immunoglobulins"/>
    <property type="match status" value="1"/>
</dbReference>
<evidence type="ECO:0000313" key="1">
    <source>
        <dbReference type="EMBL" id="UYV84880.1"/>
    </source>
</evidence>
<keyword evidence="2" id="KW-1185">Reference proteome</keyword>
<dbReference type="PANTHER" id="PTHR21261">
    <property type="entry name" value="BEAT PROTEIN"/>
    <property type="match status" value="1"/>
</dbReference>
<accession>A0ABY6LUF1</accession>
<evidence type="ECO:0000313" key="2">
    <source>
        <dbReference type="Proteomes" id="UP001235939"/>
    </source>
</evidence>
<proteinExistence type="predicted"/>